<proteinExistence type="predicted"/>
<dbReference type="AlphaFoldDB" id="A0A9W3CA36"/>
<dbReference type="PANTHER" id="PTHR33623">
    <property type="entry name" value="OS04G0572500 PROTEIN"/>
    <property type="match status" value="1"/>
</dbReference>
<evidence type="ECO:0000313" key="3">
    <source>
        <dbReference type="RefSeq" id="XP_056848399.1"/>
    </source>
</evidence>
<reference evidence="2" key="1">
    <citation type="journal article" date="2019" name="Database">
        <title>The radish genome database (RadishGD): an integrated information resource for radish genomics.</title>
        <authorList>
            <person name="Yu H.J."/>
            <person name="Baek S."/>
            <person name="Lee Y.J."/>
            <person name="Cho A."/>
            <person name="Mun J.H."/>
        </authorList>
    </citation>
    <scope>NUCLEOTIDE SEQUENCE [LARGE SCALE GENOMIC DNA]</scope>
    <source>
        <strain evidence="2">cv. WK10039</strain>
    </source>
</reference>
<feature type="region of interest" description="Disordered" evidence="1">
    <location>
        <begin position="149"/>
        <end position="171"/>
    </location>
</feature>
<organism evidence="2 3">
    <name type="scientific">Raphanus sativus</name>
    <name type="common">Radish</name>
    <name type="synonym">Raphanus raphanistrum var. sativus</name>
    <dbReference type="NCBI Taxonomy" id="3726"/>
    <lineage>
        <taxon>Eukaryota</taxon>
        <taxon>Viridiplantae</taxon>
        <taxon>Streptophyta</taxon>
        <taxon>Embryophyta</taxon>
        <taxon>Tracheophyta</taxon>
        <taxon>Spermatophyta</taxon>
        <taxon>Magnoliopsida</taxon>
        <taxon>eudicotyledons</taxon>
        <taxon>Gunneridae</taxon>
        <taxon>Pentapetalae</taxon>
        <taxon>rosids</taxon>
        <taxon>malvids</taxon>
        <taxon>Brassicales</taxon>
        <taxon>Brassicaceae</taxon>
        <taxon>Brassiceae</taxon>
        <taxon>Raphanus</taxon>
    </lineage>
</organism>
<dbReference type="KEGG" id="rsz:108819959"/>
<name>A0A9W3CA36_RAPSA</name>
<gene>
    <name evidence="3" type="primary">LOC108819959</name>
</gene>
<feature type="compositionally biased region" description="Basic and acidic residues" evidence="1">
    <location>
        <begin position="226"/>
        <end position="238"/>
    </location>
</feature>
<keyword evidence="2" id="KW-1185">Reference proteome</keyword>
<dbReference type="GeneID" id="108819959"/>
<feature type="compositionally biased region" description="Low complexity" evidence="1">
    <location>
        <begin position="211"/>
        <end position="225"/>
    </location>
</feature>
<accession>A0A9W3CA36</accession>
<feature type="region of interest" description="Disordered" evidence="1">
    <location>
        <begin position="1"/>
        <end position="23"/>
    </location>
</feature>
<feature type="region of interest" description="Disordered" evidence="1">
    <location>
        <begin position="211"/>
        <end position="239"/>
    </location>
</feature>
<sequence>MLFVSVSPMATSTTSSSDHSLPVSKKRFKPLSLRDYLLDDLSSCSSNGFKSFPRHQSTTADIRRRLTCGLAFTHAVQKASTALLSAVKLLPSPSSSVNPPSQKKKLFSISFSRNLWKKLSYNVDGEMEDRKQEIQRCISFGDFLKESLDQPSDEDTLSNAAGGGDSASFGSELLTNSELTQSSSETSNENDAVEDVMEETSDGVVVMMSGDCVGSHVSDGSSSVNDNREESVNEEKEQLSPISILECPFEDDAITPPNSHQQVTNEMNLMRKTRRTENFVRVEPVDLKKRIEEYVKRQDYNSHMGETKEQWETRANRLFAQVKSRLIEEQRHLLASQKVDSLLLDFFKEDAHNETRDEDKLVKIVEEWVLRRQEEECMFMSWEVREKREIYVKEMKWVCINSEESDYVVEELENGLVTGLIDELILDLSL</sequence>
<dbReference type="OrthoDB" id="668456at2759"/>
<feature type="compositionally biased region" description="Polar residues" evidence="1">
    <location>
        <begin position="8"/>
        <end position="19"/>
    </location>
</feature>
<dbReference type="RefSeq" id="XP_056848399.1">
    <property type="nucleotide sequence ID" value="XM_056992419.1"/>
</dbReference>
<protein>
    <submittedName>
        <fullName evidence="3">Uncharacterized protein LOC108819959</fullName>
    </submittedName>
</protein>
<evidence type="ECO:0000313" key="2">
    <source>
        <dbReference type="Proteomes" id="UP000504610"/>
    </source>
</evidence>
<reference evidence="3" key="2">
    <citation type="submission" date="2025-08" db="UniProtKB">
        <authorList>
            <consortium name="RefSeq"/>
        </authorList>
    </citation>
    <scope>IDENTIFICATION</scope>
    <source>
        <tissue evidence="3">Leaf</tissue>
    </source>
</reference>
<dbReference type="Proteomes" id="UP000504610">
    <property type="component" value="Chromosome 8"/>
</dbReference>
<dbReference type="PANTHER" id="PTHR33623:SF4">
    <property type="entry name" value="DUF4378 DOMAIN-CONTAINING PROTEIN"/>
    <property type="match status" value="1"/>
</dbReference>
<evidence type="ECO:0000256" key="1">
    <source>
        <dbReference type="SAM" id="MobiDB-lite"/>
    </source>
</evidence>